<reference evidence="3 4" key="1">
    <citation type="submission" date="2021-08" db="EMBL/GenBank/DDBJ databases">
        <title>Draft Genome Sequence of Phanerochaete sordida strain YK-624.</title>
        <authorList>
            <person name="Mori T."/>
            <person name="Dohra H."/>
            <person name="Suzuki T."/>
            <person name="Kawagishi H."/>
            <person name="Hirai H."/>
        </authorList>
    </citation>
    <scope>NUCLEOTIDE SEQUENCE [LARGE SCALE GENOMIC DNA]</scope>
    <source>
        <strain evidence="3 4">YK-624</strain>
    </source>
</reference>
<evidence type="ECO:0000313" key="4">
    <source>
        <dbReference type="Proteomes" id="UP000703269"/>
    </source>
</evidence>
<feature type="compositionally biased region" description="Low complexity" evidence="1">
    <location>
        <begin position="522"/>
        <end position="541"/>
    </location>
</feature>
<sequence>MRWTVPRWPLHPSSTPRWLAAYVLLTLVTAAIPPARHVPPISPATLVYAPQDAALPLLLSPFLVPTLRALLSRALQISWLYSHLPATSGPSGAAVQPRQLLTTYGVLLAVRSLLGFVFTRSVGWKYPALLAPYALYEPLYGIVPLLVDTVLFGANLVPGKIGGHDTLLRFALLAVCAMLDGMPWSYASAAAIAGLSRLAHTFTTHLHSGNVSPAYASVHVEDEEDIMLPLPSPYFRPAGDSSRSYPHLTKSRIILTAFIAMGVCWIFGSTPQYLQASLSRSHNAPPPPSVHILMLTYPRDKDPTSDYMIDSIQSYLDGWAGAALAPSSTTLTVYAHAGPDGRHRAWGRARMFFDATQEQRAAGPALNFVMHPQDASGAPPSHYAHLADALRYAYAAAHEWTMVVEDDFALCGAWGARGIARVLAALGSTLVEGADADELVFPGIIDDSGDAEKKRARWRGAFVGTGGSGLILHHTLLPTLIVLLDLIPTLTASLAPYPQTPPDVLIQQCLSGEIALCSALLSSPSSPDDASNTPDTPDTPARSPYPALPRAVPVPDLPPLLTPSAPAAFLVPARMLMEHTGHALSTGGRTYAAGQWACRWRQPMLGNRGVSVLVV</sequence>
<evidence type="ECO:0000313" key="3">
    <source>
        <dbReference type="EMBL" id="GJE87309.1"/>
    </source>
</evidence>
<proteinExistence type="predicted"/>
<dbReference type="Proteomes" id="UP000703269">
    <property type="component" value="Unassembled WGS sequence"/>
</dbReference>
<feature type="chain" id="PRO_5040384671" description="Mannosyltransferase" evidence="2">
    <location>
        <begin position="31"/>
        <end position="615"/>
    </location>
</feature>
<keyword evidence="2" id="KW-0732">Signal</keyword>
<organism evidence="3 4">
    <name type="scientific">Phanerochaete sordida</name>
    <dbReference type="NCBI Taxonomy" id="48140"/>
    <lineage>
        <taxon>Eukaryota</taxon>
        <taxon>Fungi</taxon>
        <taxon>Dikarya</taxon>
        <taxon>Basidiomycota</taxon>
        <taxon>Agaricomycotina</taxon>
        <taxon>Agaricomycetes</taxon>
        <taxon>Polyporales</taxon>
        <taxon>Phanerochaetaceae</taxon>
        <taxon>Phanerochaete</taxon>
    </lineage>
</organism>
<evidence type="ECO:0000256" key="2">
    <source>
        <dbReference type="SAM" id="SignalP"/>
    </source>
</evidence>
<accession>A0A9P3LA93</accession>
<evidence type="ECO:0008006" key="5">
    <source>
        <dbReference type="Google" id="ProtNLM"/>
    </source>
</evidence>
<dbReference type="EMBL" id="BPQB01000006">
    <property type="protein sequence ID" value="GJE87309.1"/>
    <property type="molecule type" value="Genomic_DNA"/>
</dbReference>
<comment type="caution">
    <text evidence="3">The sequence shown here is derived from an EMBL/GenBank/DDBJ whole genome shotgun (WGS) entry which is preliminary data.</text>
</comment>
<protein>
    <recommendedName>
        <fullName evidence="5">Mannosyltransferase</fullName>
    </recommendedName>
</protein>
<feature type="signal peptide" evidence="2">
    <location>
        <begin position="1"/>
        <end position="30"/>
    </location>
</feature>
<name>A0A9P3LA93_9APHY</name>
<dbReference type="AlphaFoldDB" id="A0A9P3LA93"/>
<evidence type="ECO:0000256" key="1">
    <source>
        <dbReference type="SAM" id="MobiDB-lite"/>
    </source>
</evidence>
<keyword evidence="4" id="KW-1185">Reference proteome</keyword>
<dbReference type="OrthoDB" id="3339358at2759"/>
<feature type="region of interest" description="Disordered" evidence="1">
    <location>
        <begin position="522"/>
        <end position="549"/>
    </location>
</feature>
<gene>
    <name evidence="3" type="ORF">PsYK624_033920</name>
</gene>